<dbReference type="PROSITE" id="PS50093">
    <property type="entry name" value="PKD"/>
    <property type="match status" value="1"/>
</dbReference>
<comment type="similarity">
    <text evidence="3">Belongs to the PMEL/NMB family.</text>
</comment>
<feature type="compositionally biased region" description="Acidic residues" evidence="4">
    <location>
        <begin position="373"/>
        <end position="383"/>
    </location>
</feature>
<dbReference type="InterPro" id="IPR035986">
    <property type="entry name" value="PKD_dom_sf"/>
</dbReference>
<dbReference type="SUPFAM" id="SSF49299">
    <property type="entry name" value="PKD domain"/>
    <property type="match status" value="1"/>
</dbReference>
<dbReference type="CDD" id="cd00146">
    <property type="entry name" value="PKD"/>
    <property type="match status" value="1"/>
</dbReference>
<dbReference type="PANTHER" id="PTHR11861">
    <property type="entry name" value="MELANOCYTE PROTEIN PMEL 17-RELATED"/>
    <property type="match status" value="1"/>
</dbReference>
<evidence type="ECO:0000259" key="6">
    <source>
        <dbReference type="PROSITE" id="PS50093"/>
    </source>
</evidence>
<dbReference type="GO" id="GO:0032438">
    <property type="term" value="P:melanosome organization"/>
    <property type="evidence" value="ECO:0007669"/>
    <property type="project" value="TreeGrafter"/>
</dbReference>
<dbReference type="GeneTree" id="ENSGT00950000183188"/>
<feature type="compositionally biased region" description="Polar residues" evidence="4">
    <location>
        <begin position="384"/>
        <end position="393"/>
    </location>
</feature>
<dbReference type="FunFam" id="2.60.40.10:FF:001512">
    <property type="entry name" value="Premelanosome protein a"/>
    <property type="match status" value="1"/>
</dbReference>
<dbReference type="Pfam" id="PF26141">
    <property type="entry name" value="PMEL_NMB_N"/>
    <property type="match status" value="1"/>
</dbReference>
<keyword evidence="5" id="KW-0812">Transmembrane</keyword>
<keyword evidence="8" id="KW-1185">Reference proteome</keyword>
<evidence type="ECO:0000256" key="4">
    <source>
        <dbReference type="SAM" id="MobiDB-lite"/>
    </source>
</evidence>
<dbReference type="InterPro" id="IPR046846">
    <property type="entry name" value="PKAT_KLD"/>
</dbReference>
<name>A0A667YP18_9TELE</name>
<keyword evidence="1" id="KW-0732">Signal</keyword>
<protein>
    <submittedName>
        <fullName evidence="7">Premelanosome protein b</fullName>
    </submittedName>
</protein>
<dbReference type="Proteomes" id="UP000472263">
    <property type="component" value="Chromosome 7"/>
</dbReference>
<dbReference type="Pfam" id="PF00801">
    <property type="entry name" value="PKD"/>
    <property type="match status" value="1"/>
</dbReference>
<keyword evidence="2" id="KW-0325">Glycoprotein</keyword>
<reference evidence="7" key="2">
    <citation type="submission" date="2025-08" db="UniProtKB">
        <authorList>
            <consortium name="Ensembl"/>
        </authorList>
    </citation>
    <scope>IDENTIFICATION</scope>
</reference>
<dbReference type="Gene3D" id="2.60.40.10">
    <property type="entry name" value="Immunoglobulins"/>
    <property type="match status" value="1"/>
</dbReference>
<evidence type="ECO:0000256" key="1">
    <source>
        <dbReference type="ARBA" id="ARBA00022729"/>
    </source>
</evidence>
<feature type="compositionally biased region" description="Polar residues" evidence="4">
    <location>
        <begin position="414"/>
        <end position="423"/>
    </location>
</feature>
<keyword evidence="5" id="KW-1133">Transmembrane helix</keyword>
<evidence type="ECO:0000256" key="5">
    <source>
        <dbReference type="SAM" id="Phobius"/>
    </source>
</evidence>
<evidence type="ECO:0000256" key="2">
    <source>
        <dbReference type="ARBA" id="ARBA00023180"/>
    </source>
</evidence>
<dbReference type="InterPro" id="IPR045219">
    <property type="entry name" value="PKAT"/>
</dbReference>
<proteinExistence type="inferred from homology"/>
<reference evidence="7" key="3">
    <citation type="submission" date="2025-09" db="UniProtKB">
        <authorList>
            <consortium name="Ensembl"/>
        </authorList>
    </citation>
    <scope>IDENTIFICATION</scope>
</reference>
<accession>A0A667YP18</accession>
<gene>
    <name evidence="7" type="primary">pmelb</name>
</gene>
<evidence type="ECO:0000313" key="7">
    <source>
        <dbReference type="Ensembl" id="ENSMMDP00005028163.1"/>
    </source>
</evidence>
<dbReference type="InterPro" id="IPR022409">
    <property type="entry name" value="PKD/Chitinase_dom"/>
</dbReference>
<evidence type="ECO:0000313" key="8">
    <source>
        <dbReference type="Proteomes" id="UP000472263"/>
    </source>
</evidence>
<dbReference type="InterPro" id="IPR013783">
    <property type="entry name" value="Ig-like_fold"/>
</dbReference>
<feature type="domain" description="PKD" evidence="6">
    <location>
        <begin position="237"/>
        <end position="271"/>
    </location>
</feature>
<dbReference type="SMART" id="SM00089">
    <property type="entry name" value="PKD"/>
    <property type="match status" value="1"/>
</dbReference>
<feature type="transmembrane region" description="Helical" evidence="5">
    <location>
        <begin position="607"/>
        <end position="627"/>
    </location>
</feature>
<organism evidence="7 8">
    <name type="scientific">Myripristis murdjan</name>
    <name type="common">pinecone soldierfish</name>
    <dbReference type="NCBI Taxonomy" id="586833"/>
    <lineage>
        <taxon>Eukaryota</taxon>
        <taxon>Metazoa</taxon>
        <taxon>Chordata</taxon>
        <taxon>Craniata</taxon>
        <taxon>Vertebrata</taxon>
        <taxon>Euteleostomi</taxon>
        <taxon>Actinopterygii</taxon>
        <taxon>Neopterygii</taxon>
        <taxon>Teleostei</taxon>
        <taxon>Neoteleostei</taxon>
        <taxon>Acanthomorphata</taxon>
        <taxon>Holocentriformes</taxon>
        <taxon>Holocentridae</taxon>
        <taxon>Myripristis</taxon>
    </lineage>
</organism>
<sequence length="680" mass="74341">LWSLVFCFQMYISCDISEAKNRFTRYPSWNTKMYPVWKDGDPRYKDSWKGGRVSFNVGNDAPTLTGAKVTFTIDLEFPHNQKVQPNGEVVWAEDCIGNGTKYRESEPVYPTQSTEWEGVFPDGTPFKKDKKPSYVFVWKTWGQYWQVSDGPSSSLTIGTDDVPLGSYTMDIVIYHYRSKEKFIPLGYASTQFSITDQIPFAVSLDQVNDIVAGDMRFIQNRAIAFTITLHDPSEYLSNADITFNWDFGDESGALISRELTVTHTYINSGSYKPQVVIQAVIPDKACDPPVGIPTHPPPAGSGTTGKEQLLMICYDELSISEISLINSLTCFYWLTYINYICLSAVKAPALVSAVPLLVSTKATGLNVNIGPSDTEEDNTEEEASTASTAQPAQETAAVDKTPSPINPDKAADSATATSMIPTAVTQRTKDDAVTGLAAGKLRRTKCDVKASAKGTVTLTGQATVVVFAKRDADDKPSDDDCVIYRYGSFCTGIEVVEGIEKVEIVQMENAVMTTPEAEKNVLDLTVTCQGSFPKEVCSVILDAECLKPIHTVCNMVEPSKECQLMLRHFFNDSGVYCINVSMANDVSLAATSAKVNVSSGLSSSGTIAMVLGVLVVALAVGTVAYSYKRFKSYHPLKEDVVPAGPQVSQAHTCSRVVMSWNPLNRRGAVDNCPLLQDRLV</sequence>
<evidence type="ECO:0000256" key="3">
    <source>
        <dbReference type="ARBA" id="ARBA00025776"/>
    </source>
</evidence>
<dbReference type="Ensembl" id="ENSMMDT00005028836.1">
    <property type="protein sequence ID" value="ENSMMDP00005028163.1"/>
    <property type="gene ID" value="ENSMMDG00005013485.1"/>
</dbReference>
<dbReference type="GO" id="GO:0042470">
    <property type="term" value="C:melanosome"/>
    <property type="evidence" value="ECO:0007669"/>
    <property type="project" value="TreeGrafter"/>
</dbReference>
<dbReference type="InterPro" id="IPR000601">
    <property type="entry name" value="PKD_dom"/>
</dbReference>
<dbReference type="GO" id="GO:0005886">
    <property type="term" value="C:plasma membrane"/>
    <property type="evidence" value="ECO:0007669"/>
    <property type="project" value="TreeGrafter"/>
</dbReference>
<dbReference type="AlphaFoldDB" id="A0A667YP18"/>
<keyword evidence="5" id="KW-0472">Membrane</keyword>
<feature type="region of interest" description="Disordered" evidence="4">
    <location>
        <begin position="367"/>
        <end position="423"/>
    </location>
</feature>
<reference evidence="7" key="1">
    <citation type="submission" date="2019-06" db="EMBL/GenBank/DDBJ databases">
        <authorList>
            <consortium name="Wellcome Sanger Institute Data Sharing"/>
        </authorList>
    </citation>
    <scope>NUCLEOTIDE SEQUENCE [LARGE SCALE GENOMIC DNA]</scope>
</reference>
<dbReference type="InParanoid" id="A0A667YP18"/>
<dbReference type="Pfam" id="PF20433">
    <property type="entry name" value="PKAT_KLD"/>
    <property type="match status" value="1"/>
</dbReference>
<dbReference type="PANTHER" id="PTHR11861:SF12">
    <property type="entry name" value="MELANOCYTE PROTEIN PMEL 17 PRECURSOR"/>
    <property type="match status" value="1"/>
</dbReference>
<dbReference type="InterPro" id="IPR059017">
    <property type="entry name" value="PMEL_NMB_N"/>
</dbReference>